<gene>
    <name evidence="4" type="ORF">DNTS_003254</name>
</gene>
<dbReference type="Pfam" id="PF08373">
    <property type="entry name" value="RAP"/>
    <property type="match status" value="1"/>
</dbReference>
<dbReference type="AlphaFoldDB" id="A0A553MVD9"/>
<evidence type="ECO:0000256" key="1">
    <source>
        <dbReference type="ARBA" id="ARBA00004173"/>
    </source>
</evidence>
<evidence type="ECO:0000313" key="5">
    <source>
        <dbReference type="Proteomes" id="UP000316079"/>
    </source>
</evidence>
<dbReference type="InterPro" id="IPR013584">
    <property type="entry name" value="RAP"/>
</dbReference>
<dbReference type="GO" id="GO:0003723">
    <property type="term" value="F:RNA binding"/>
    <property type="evidence" value="ECO:0007669"/>
    <property type="project" value="TreeGrafter"/>
</dbReference>
<dbReference type="Pfam" id="PF06743">
    <property type="entry name" value="FAST_1"/>
    <property type="match status" value="1"/>
</dbReference>
<dbReference type="InterPro" id="IPR050870">
    <property type="entry name" value="FAST_kinase"/>
</dbReference>
<comment type="subcellular location">
    <subcellularLocation>
        <location evidence="1">Mitochondrion</location>
    </subcellularLocation>
</comment>
<dbReference type="InterPro" id="IPR010622">
    <property type="entry name" value="FAST_Leu-rich"/>
</dbReference>
<dbReference type="SMART" id="SM00952">
    <property type="entry name" value="RAP"/>
    <property type="match status" value="1"/>
</dbReference>
<name>A0A553MVD9_9TELE</name>
<evidence type="ECO:0000313" key="4">
    <source>
        <dbReference type="EMBL" id="TRY57153.1"/>
    </source>
</evidence>
<evidence type="ECO:0000259" key="3">
    <source>
        <dbReference type="PROSITE" id="PS51286"/>
    </source>
</evidence>
<dbReference type="PROSITE" id="PS51286">
    <property type="entry name" value="RAP"/>
    <property type="match status" value="1"/>
</dbReference>
<dbReference type="GO" id="GO:0000963">
    <property type="term" value="P:mitochondrial RNA processing"/>
    <property type="evidence" value="ECO:0007669"/>
    <property type="project" value="TreeGrafter"/>
</dbReference>
<dbReference type="GO" id="GO:0035770">
    <property type="term" value="C:ribonucleoprotein granule"/>
    <property type="evidence" value="ECO:0007669"/>
    <property type="project" value="TreeGrafter"/>
</dbReference>
<dbReference type="GO" id="GO:0044528">
    <property type="term" value="P:regulation of mitochondrial mRNA stability"/>
    <property type="evidence" value="ECO:0007669"/>
    <property type="project" value="InterPro"/>
</dbReference>
<sequence length="739" mass="85274">MPLTDLSYDPFQLQMSAKLLRHHAHRWLYRHTSFNRSKHTSSSLDHKKEEEEEEEIRKMGITLAYKPEGKASLTPSSYLKVKEICGKSRSKSAYHKQHQYNNFSSEGLSGRIFVKKNANYCAFETSRPEYRKMSCINSNNLYKLQLQEAVLLLDEVTGDLGPAEITTLLSKLSQVLPEHSCYLQNERLFVKLLEQSVDTLDDFTVTQLIDILRSFLTLPLNGFPNVLSAYNGAFCKRANELDLHQLLLAADMWLYIDQCPPRILQQLYGVVTENFNQIGCAELVQLLYIFGESRTFPNTLKEPIGSLIIQHSDQFNGQEIGAVCLGLFKSQAHLSDACILTLVDRATLLVNDMKGITISSIMKILRFSHLVHIPFFDAMPPRLFELKGKMAVQSMMHVLLGFSALSFEKKDVFQTINQQIPRVSKFCRCKDAAKMIWASATLGYFPNELPELYSFLTDVLRERKEEFQMFPEMLLIALHSLAFVGSFPRDLLELVFSPDLMKIWSRSDKYKFYPDLLTLYGTINLESPDTMTPRLSDAMRVQMTEYIQDLSRSDILKKHEVTIAEEFLTKLLHGDMFVRKHMILPHMRSIDLEVHLDENNEPVPVDSLPSYPNCQQSPLAACDDFFARLNYKQNIAKATLERTTHPTIRQMEPIRERESSFSEPLPPSKPLIKKLAIQVSNRNSYCYQTRRLLGMPAMKRRQLALMDYKVVELYHWEWFPLLNSSPKRKLAYLHSKIFS</sequence>
<comment type="caution">
    <text evidence="4">The sequence shown here is derived from an EMBL/GenBank/DDBJ whole genome shotgun (WGS) entry which is preliminary data.</text>
</comment>
<organism evidence="4 5">
    <name type="scientific">Danionella cerebrum</name>
    <dbReference type="NCBI Taxonomy" id="2873325"/>
    <lineage>
        <taxon>Eukaryota</taxon>
        <taxon>Metazoa</taxon>
        <taxon>Chordata</taxon>
        <taxon>Craniata</taxon>
        <taxon>Vertebrata</taxon>
        <taxon>Euteleostomi</taxon>
        <taxon>Actinopterygii</taxon>
        <taxon>Neopterygii</taxon>
        <taxon>Teleostei</taxon>
        <taxon>Ostariophysi</taxon>
        <taxon>Cypriniformes</taxon>
        <taxon>Danionidae</taxon>
        <taxon>Danioninae</taxon>
        <taxon>Danionella</taxon>
    </lineage>
</organism>
<dbReference type="Pfam" id="PF08368">
    <property type="entry name" value="FAST_2"/>
    <property type="match status" value="1"/>
</dbReference>
<dbReference type="PANTHER" id="PTHR21228">
    <property type="entry name" value="FAST LEU-RICH DOMAIN-CONTAINING"/>
    <property type="match status" value="1"/>
</dbReference>
<keyword evidence="5" id="KW-1185">Reference proteome</keyword>
<dbReference type="GO" id="GO:0005759">
    <property type="term" value="C:mitochondrial matrix"/>
    <property type="evidence" value="ECO:0007669"/>
    <property type="project" value="TreeGrafter"/>
</dbReference>
<reference evidence="4 5" key="1">
    <citation type="journal article" date="2019" name="Sci. Data">
        <title>Hybrid genome assembly and annotation of Danionella translucida.</title>
        <authorList>
            <person name="Kadobianskyi M."/>
            <person name="Schulze L."/>
            <person name="Schuelke M."/>
            <person name="Judkewitz B."/>
        </authorList>
    </citation>
    <scope>NUCLEOTIDE SEQUENCE [LARGE SCALE GENOMIC DNA]</scope>
    <source>
        <strain evidence="4 5">Bolton</strain>
    </source>
</reference>
<dbReference type="OrthoDB" id="10064757at2759"/>
<dbReference type="Proteomes" id="UP000316079">
    <property type="component" value="Unassembled WGS sequence"/>
</dbReference>
<dbReference type="PANTHER" id="PTHR21228:SF70">
    <property type="entry name" value="FAST KINASE DOMAIN-CONTAINING PROTEIN 5, MITOCHONDRIAL"/>
    <property type="match status" value="1"/>
</dbReference>
<protein>
    <recommendedName>
        <fullName evidence="3">RAP domain-containing protein</fullName>
    </recommendedName>
</protein>
<proteinExistence type="predicted"/>
<feature type="domain" description="RAP" evidence="3">
    <location>
        <begin position="675"/>
        <end position="735"/>
    </location>
</feature>
<dbReference type="EMBL" id="SRMA01027244">
    <property type="protein sequence ID" value="TRY57153.1"/>
    <property type="molecule type" value="Genomic_DNA"/>
</dbReference>
<evidence type="ECO:0000256" key="2">
    <source>
        <dbReference type="ARBA" id="ARBA00023128"/>
    </source>
</evidence>
<accession>A0A553MVD9</accession>
<keyword evidence="2" id="KW-0496">Mitochondrion</keyword>
<dbReference type="InterPro" id="IPR013579">
    <property type="entry name" value="FAST_2"/>
</dbReference>